<accession>A0A8G1EBI4</accession>
<proteinExistence type="predicted"/>
<sequence length="242" mass="26283">MIWSSFTLAVGQMGDPRFRRVLFLGIALTIALLFGVYALFLWGLETFTPETLELPWIGPVGGVHTLLGFGSALVMMVLSVFLMVPVASAFSGFFLEDVARAVEERHYPGLPPVPRQGLMDMLIDNANFFGLIIAVNAVGLIFYIFAGPFAPLVFWAVNGFLLGREYFTLAAMRRIGRPAAKALRKQNFWMIWGAGILMAAPLSVPLVNLLVPVLGAATFTHIFHALTGARPVTASGRPGFPG</sequence>
<name>A0A8G1EBI4_9RHOB</name>
<comment type="subcellular location">
    <subcellularLocation>
        <location evidence="1">Membrane</location>
        <topology evidence="1">Multi-pass membrane protein</topology>
    </subcellularLocation>
</comment>
<keyword evidence="3 5" id="KW-1133">Transmembrane helix</keyword>
<reference evidence="6" key="1">
    <citation type="submission" date="2021-02" db="EMBL/GenBank/DDBJ databases">
        <title>Rhodobacter shimadae sp. nov., an aerobic anoxygenic phototrophic bacterium isolated from a hot spring.</title>
        <authorList>
            <person name="Muramatsu S."/>
            <person name="Haruta S."/>
            <person name="Hirose S."/>
            <person name="Hanada S."/>
        </authorList>
    </citation>
    <scope>NUCLEOTIDE SEQUENCE</scope>
    <source>
        <strain evidence="6">N10</strain>
    </source>
</reference>
<keyword evidence="7" id="KW-1185">Reference proteome</keyword>
<dbReference type="InterPro" id="IPR059112">
    <property type="entry name" value="CysZ/EI24"/>
</dbReference>
<keyword evidence="4 5" id="KW-0472">Membrane</keyword>
<evidence type="ECO:0000256" key="3">
    <source>
        <dbReference type="ARBA" id="ARBA00022989"/>
    </source>
</evidence>
<dbReference type="RefSeq" id="WP_220660394.1">
    <property type="nucleotide sequence ID" value="NZ_CP069370.1"/>
</dbReference>
<feature type="transmembrane region" description="Helical" evidence="5">
    <location>
        <begin position="21"/>
        <end position="42"/>
    </location>
</feature>
<organism evidence="6 7">
    <name type="scientific">Neotabrizicola shimadae</name>
    <dbReference type="NCBI Taxonomy" id="2807096"/>
    <lineage>
        <taxon>Bacteria</taxon>
        <taxon>Pseudomonadati</taxon>
        <taxon>Pseudomonadota</taxon>
        <taxon>Alphaproteobacteria</taxon>
        <taxon>Rhodobacterales</taxon>
        <taxon>Paracoccaceae</taxon>
        <taxon>Neotabrizicola</taxon>
    </lineage>
</organism>
<protein>
    <submittedName>
        <fullName evidence="6">EI24 domain-containing protein</fullName>
    </submittedName>
</protein>
<evidence type="ECO:0000256" key="4">
    <source>
        <dbReference type="ARBA" id="ARBA00023136"/>
    </source>
</evidence>
<dbReference type="KEGG" id="nsm:JO391_10185"/>
<feature type="transmembrane region" description="Helical" evidence="5">
    <location>
        <begin position="189"/>
        <end position="211"/>
    </location>
</feature>
<gene>
    <name evidence="6" type="ORF">JO391_10185</name>
</gene>
<feature type="transmembrane region" description="Helical" evidence="5">
    <location>
        <begin position="62"/>
        <end position="95"/>
    </location>
</feature>
<keyword evidence="2 5" id="KW-0812">Transmembrane</keyword>
<dbReference type="Proteomes" id="UP000826300">
    <property type="component" value="Chromosome"/>
</dbReference>
<evidence type="ECO:0000313" key="7">
    <source>
        <dbReference type="Proteomes" id="UP000826300"/>
    </source>
</evidence>
<evidence type="ECO:0000256" key="5">
    <source>
        <dbReference type="SAM" id="Phobius"/>
    </source>
</evidence>
<dbReference type="Pfam" id="PF07264">
    <property type="entry name" value="EI24"/>
    <property type="match status" value="1"/>
</dbReference>
<evidence type="ECO:0000256" key="1">
    <source>
        <dbReference type="ARBA" id="ARBA00004141"/>
    </source>
</evidence>
<dbReference type="EMBL" id="CP069370">
    <property type="protein sequence ID" value="QYZ68171.1"/>
    <property type="molecule type" value="Genomic_DNA"/>
</dbReference>
<feature type="transmembrane region" description="Helical" evidence="5">
    <location>
        <begin position="128"/>
        <end position="146"/>
    </location>
</feature>
<evidence type="ECO:0000313" key="6">
    <source>
        <dbReference type="EMBL" id="QYZ68171.1"/>
    </source>
</evidence>
<feature type="transmembrane region" description="Helical" evidence="5">
    <location>
        <begin position="152"/>
        <end position="169"/>
    </location>
</feature>
<dbReference type="AlphaFoldDB" id="A0A8G1EBI4"/>
<evidence type="ECO:0000256" key="2">
    <source>
        <dbReference type="ARBA" id="ARBA00022692"/>
    </source>
</evidence>